<proteinExistence type="predicted"/>
<accession>A0A1S9PE30</accession>
<dbReference type="OrthoDB" id="890881at2"/>
<keyword evidence="4" id="KW-1185">Reference proteome</keyword>
<evidence type="ECO:0000313" key="4">
    <source>
        <dbReference type="Proteomes" id="UP000189739"/>
    </source>
</evidence>
<dbReference type="InterPro" id="IPR011933">
    <property type="entry name" value="Double_TM_dom"/>
</dbReference>
<dbReference type="InterPro" id="IPR024163">
    <property type="entry name" value="Aerotolerance_reg_N"/>
</dbReference>
<dbReference type="RefSeq" id="WP_078348827.1">
    <property type="nucleotide sequence ID" value="NZ_MBTF01000015.1"/>
</dbReference>
<reference evidence="3 4" key="1">
    <citation type="submission" date="2016-07" db="EMBL/GenBank/DDBJ databases">
        <title>Genomic analysis of zinc-resistant bacterium Mucilaginibacter pedocola TBZ30.</title>
        <authorList>
            <person name="Huang J."/>
            <person name="Tang J."/>
        </authorList>
    </citation>
    <scope>NUCLEOTIDE SEQUENCE [LARGE SCALE GENOMIC DNA]</scope>
    <source>
        <strain evidence="3 4">TBZ30</strain>
    </source>
</reference>
<evidence type="ECO:0000259" key="2">
    <source>
        <dbReference type="Pfam" id="PF07584"/>
    </source>
</evidence>
<dbReference type="Pfam" id="PF07584">
    <property type="entry name" value="BatA"/>
    <property type="match status" value="1"/>
</dbReference>
<evidence type="ECO:0000313" key="3">
    <source>
        <dbReference type="EMBL" id="OOQ59167.1"/>
    </source>
</evidence>
<dbReference type="AlphaFoldDB" id="A0A1S9PE30"/>
<sequence length="490" mass="54406">MLFSNPIWFIALAAIGIPVVIHLWNIRPGKTLKVGSIALITEASKTSSRSFKLLDILLLILRCLLLSLLAFYLAGPLWHYFSPEKKAKGWVLIPKENFRESYGKFKPRVDSLIKAGYEFHEFNKGFAKRDWQKLLADTTLQDTVSNKNYWELVKQLDAALNRGTNAYIITPNLARNFKGDKPFIHLFFRWDSYTPADSVSRWIAGAWMSNIGDIKALVGNSTPMGTSFTTQAVQANGDNGIALNVANGQPAVSLKNSGQASVDVDTTELTIAVYSDKYAVDVGYLKAALEAATNFIGPKASIKQYTAPSQIPAGQKWLFWVSDAPLDRRLIDETSQVFRYEPGKVSDVSTTITPGNFSLAKLINAQPAGEVIWQDGFGGAVLAKEQRGQTSVYHFYSHFNPSWGDMVWSDAFPQQILKLLSGQPYQVPPEYDKRTLSAKQLLPNSAVNSYTPSSVATTSSKDVSPYAWLLLFVVFFAERLLAYKTKTNNG</sequence>
<feature type="transmembrane region" description="Helical" evidence="1">
    <location>
        <begin position="6"/>
        <end position="24"/>
    </location>
</feature>
<dbReference type="EMBL" id="MBTF01000015">
    <property type="protein sequence ID" value="OOQ59167.1"/>
    <property type="molecule type" value="Genomic_DNA"/>
</dbReference>
<keyword evidence="1" id="KW-0472">Membrane</keyword>
<feature type="domain" description="Aerotolerance regulator N-terminal" evidence="2">
    <location>
        <begin position="1"/>
        <end position="76"/>
    </location>
</feature>
<organism evidence="3 4">
    <name type="scientific">Mucilaginibacter pedocola</name>
    <dbReference type="NCBI Taxonomy" id="1792845"/>
    <lineage>
        <taxon>Bacteria</taxon>
        <taxon>Pseudomonadati</taxon>
        <taxon>Bacteroidota</taxon>
        <taxon>Sphingobacteriia</taxon>
        <taxon>Sphingobacteriales</taxon>
        <taxon>Sphingobacteriaceae</taxon>
        <taxon>Mucilaginibacter</taxon>
    </lineage>
</organism>
<evidence type="ECO:0000256" key="1">
    <source>
        <dbReference type="SAM" id="Phobius"/>
    </source>
</evidence>
<dbReference type="NCBIfam" id="TIGR02226">
    <property type="entry name" value="two_anch"/>
    <property type="match status" value="1"/>
</dbReference>
<comment type="caution">
    <text evidence="3">The sequence shown here is derived from an EMBL/GenBank/DDBJ whole genome shotgun (WGS) entry which is preliminary data.</text>
</comment>
<keyword evidence="1" id="KW-0812">Transmembrane</keyword>
<name>A0A1S9PE30_9SPHI</name>
<dbReference type="Proteomes" id="UP000189739">
    <property type="component" value="Unassembled WGS sequence"/>
</dbReference>
<dbReference type="STRING" id="1792845.BC343_28820"/>
<keyword evidence="1" id="KW-1133">Transmembrane helix</keyword>
<protein>
    <recommendedName>
        <fullName evidence="2">Aerotolerance regulator N-terminal domain-containing protein</fullName>
    </recommendedName>
</protein>
<feature type="transmembrane region" description="Helical" evidence="1">
    <location>
        <begin position="53"/>
        <end position="78"/>
    </location>
</feature>
<gene>
    <name evidence="3" type="ORF">BC343_28820</name>
</gene>